<dbReference type="PANTHER" id="PTHR10202:SF13">
    <property type="entry name" value="PRESENILIN HOMOLOG"/>
    <property type="match status" value="1"/>
</dbReference>
<dbReference type="GO" id="GO:0042500">
    <property type="term" value="F:aspartic endopeptidase activity, intramembrane cleaving"/>
    <property type="evidence" value="ECO:0007669"/>
    <property type="project" value="InterPro"/>
</dbReference>
<proteinExistence type="predicted"/>
<dbReference type="EMBL" id="JAKUCV010000850">
    <property type="protein sequence ID" value="KAJ4848651.1"/>
    <property type="molecule type" value="Genomic_DNA"/>
</dbReference>
<dbReference type="Pfam" id="PF01080">
    <property type="entry name" value="Presenilin"/>
    <property type="match status" value="1"/>
</dbReference>
<evidence type="ECO:0000313" key="3">
    <source>
        <dbReference type="Proteomes" id="UP001141552"/>
    </source>
</evidence>
<comment type="caution">
    <text evidence="2">The sequence shown here is derived from an EMBL/GenBank/DDBJ whole genome shotgun (WGS) entry which is preliminary data.</text>
</comment>
<keyword evidence="3" id="KW-1185">Reference proteome</keyword>
<dbReference type="InterPro" id="IPR001108">
    <property type="entry name" value="Peptidase_A22A"/>
</dbReference>
<dbReference type="GO" id="GO:0070765">
    <property type="term" value="C:gamma-secretase complex"/>
    <property type="evidence" value="ECO:0007669"/>
    <property type="project" value="TreeGrafter"/>
</dbReference>
<dbReference type="PANTHER" id="PTHR10202">
    <property type="entry name" value="PRESENILIN"/>
    <property type="match status" value="1"/>
</dbReference>
<dbReference type="GO" id="GO:0006509">
    <property type="term" value="P:membrane protein ectodomain proteolysis"/>
    <property type="evidence" value="ECO:0007669"/>
    <property type="project" value="TreeGrafter"/>
</dbReference>
<dbReference type="AlphaFoldDB" id="A0A9Q0GF88"/>
<feature type="region of interest" description="Disordered" evidence="1">
    <location>
        <begin position="155"/>
        <end position="193"/>
    </location>
</feature>
<dbReference type="OrthoDB" id="20287at2759"/>
<reference evidence="2" key="2">
    <citation type="journal article" date="2023" name="Plants (Basel)">
        <title>Annotation of the Turnera subulata (Passifloraceae) Draft Genome Reveals the S-Locus Evolved after the Divergence of Turneroideae from Passifloroideae in a Stepwise Manner.</title>
        <authorList>
            <person name="Henning P.M."/>
            <person name="Roalson E.H."/>
            <person name="Mir W."/>
            <person name="McCubbin A.G."/>
            <person name="Shore J.S."/>
        </authorList>
    </citation>
    <scope>NUCLEOTIDE SEQUENCE</scope>
    <source>
        <strain evidence="2">F60SS</strain>
    </source>
</reference>
<gene>
    <name evidence="2" type="ORF">Tsubulata_023502</name>
</gene>
<feature type="compositionally biased region" description="Polar residues" evidence="1">
    <location>
        <begin position="165"/>
        <end position="184"/>
    </location>
</feature>
<name>A0A9Q0GF88_9ROSI</name>
<dbReference type="GO" id="GO:0016485">
    <property type="term" value="P:protein processing"/>
    <property type="evidence" value="ECO:0007669"/>
    <property type="project" value="InterPro"/>
</dbReference>
<protein>
    <submittedName>
        <fullName evidence="2">Uncharacterized protein</fullName>
    </submittedName>
</protein>
<dbReference type="Proteomes" id="UP001141552">
    <property type="component" value="Unassembled WGS sequence"/>
</dbReference>
<organism evidence="2 3">
    <name type="scientific">Turnera subulata</name>
    <dbReference type="NCBI Taxonomy" id="218843"/>
    <lineage>
        <taxon>Eukaryota</taxon>
        <taxon>Viridiplantae</taxon>
        <taxon>Streptophyta</taxon>
        <taxon>Embryophyta</taxon>
        <taxon>Tracheophyta</taxon>
        <taxon>Spermatophyta</taxon>
        <taxon>Magnoliopsida</taxon>
        <taxon>eudicotyledons</taxon>
        <taxon>Gunneridae</taxon>
        <taxon>Pentapetalae</taxon>
        <taxon>rosids</taxon>
        <taxon>fabids</taxon>
        <taxon>Malpighiales</taxon>
        <taxon>Passifloraceae</taxon>
        <taxon>Turnera</taxon>
    </lineage>
</organism>
<reference evidence="2" key="1">
    <citation type="submission" date="2022-02" db="EMBL/GenBank/DDBJ databases">
        <authorList>
            <person name="Henning P.M."/>
            <person name="McCubbin A.G."/>
            <person name="Shore J.S."/>
        </authorList>
    </citation>
    <scope>NUCLEOTIDE SEQUENCE</scope>
    <source>
        <strain evidence="2">F60SS</strain>
        <tissue evidence="2">Leaves</tissue>
    </source>
</reference>
<accession>A0A9Q0GF88</accession>
<evidence type="ECO:0000256" key="1">
    <source>
        <dbReference type="SAM" id="MobiDB-lite"/>
    </source>
</evidence>
<evidence type="ECO:0000313" key="2">
    <source>
        <dbReference type="EMBL" id="KAJ4848651.1"/>
    </source>
</evidence>
<sequence>MKPKLDGTCVNEVLRRCSVGKSQMGLRLFVWVGCQSSYTHRSYMYSKACDLFKIRENPQVVLDLMEGYRLGVVSVKTFKCLPEWTTCALLIAMALYDLAAILLPVEPLRILVELAISRDEDIPALVYEARPVTKVDSDLRNGVVRRRVWRQRTNAGDGADESLDTRTNVNPSLNSNGHPDSNLTDEAVNSVGSDGNSTRLIIAEEGRVLGRDNDLSAPLIDRRISVPLHRQENATTSPENLLLEGIGLGSTGAIKPGLGYFIFCSVLVGRAAMYDFMTVYAC</sequence>